<evidence type="ECO:0000313" key="3">
    <source>
        <dbReference type="Proteomes" id="UP001213623"/>
    </source>
</evidence>
<feature type="compositionally biased region" description="Basic and acidic residues" evidence="1">
    <location>
        <begin position="128"/>
        <end position="137"/>
    </location>
</feature>
<dbReference type="AlphaFoldDB" id="A0AAF0ERG3"/>
<evidence type="ECO:0000313" key="2">
    <source>
        <dbReference type="EMBL" id="WFD26867.1"/>
    </source>
</evidence>
<keyword evidence="3" id="KW-1185">Reference proteome</keyword>
<proteinExistence type="predicted"/>
<feature type="region of interest" description="Disordered" evidence="1">
    <location>
        <begin position="97"/>
        <end position="163"/>
    </location>
</feature>
<gene>
    <name evidence="2" type="ORF">MNAN1_001856</name>
</gene>
<protein>
    <submittedName>
        <fullName evidence="2">Uncharacterized protein</fullName>
    </submittedName>
</protein>
<name>A0AAF0ERG3_9BASI</name>
<dbReference type="EMBL" id="CP119894">
    <property type="protein sequence ID" value="WFD26867.1"/>
    <property type="molecule type" value="Genomic_DNA"/>
</dbReference>
<reference evidence="2" key="1">
    <citation type="submission" date="2023-03" db="EMBL/GenBank/DDBJ databases">
        <title>Mating type loci evolution in Malassezia.</title>
        <authorList>
            <person name="Coelho M.A."/>
        </authorList>
    </citation>
    <scope>NUCLEOTIDE SEQUENCE</scope>
    <source>
        <strain evidence="2">CBS 9557</strain>
    </source>
</reference>
<feature type="region of interest" description="Disordered" evidence="1">
    <location>
        <begin position="22"/>
        <end position="42"/>
    </location>
</feature>
<feature type="compositionally biased region" description="Basic residues" evidence="1">
    <location>
        <begin position="151"/>
        <end position="163"/>
    </location>
</feature>
<dbReference type="Proteomes" id="UP001213623">
    <property type="component" value="Chromosome 3"/>
</dbReference>
<organism evidence="2 3">
    <name type="scientific">Malassezia nana</name>
    <dbReference type="NCBI Taxonomy" id="180528"/>
    <lineage>
        <taxon>Eukaryota</taxon>
        <taxon>Fungi</taxon>
        <taxon>Dikarya</taxon>
        <taxon>Basidiomycota</taxon>
        <taxon>Ustilaginomycotina</taxon>
        <taxon>Malasseziomycetes</taxon>
        <taxon>Malasseziales</taxon>
        <taxon>Malasseziaceae</taxon>
        <taxon>Malassezia</taxon>
    </lineage>
</organism>
<evidence type="ECO:0000256" key="1">
    <source>
        <dbReference type="SAM" id="MobiDB-lite"/>
    </source>
</evidence>
<sequence>MTAFAQDTASLEGVGGGFLVEDSLSGTFPSRHTPDDSEDTISVDDLPKALRHAGLQGSIFRDALELLESSAEPSTSTDDMVVPMSFFRQAVEALSDAPDAQRSKLKRSRDEPISEPEEWEDEDNSSSEEFRPDHDVYETSGESDADEQKQPKSKNGSKVRLTTTKKARAQDLFRLILERIPMTSSESLQKHEKKSIRPDISEKELHSRRIGVDELRHVAHSLNETPTTAELVEMLTEAIRAYFEAEDPKKLSSIPTGHPRIGLPECVNAH</sequence>
<feature type="compositionally biased region" description="Acidic residues" evidence="1">
    <location>
        <begin position="113"/>
        <end position="126"/>
    </location>
</feature>
<accession>A0AAF0ERG3</accession>